<evidence type="ECO:0000313" key="2">
    <source>
        <dbReference type="EMBL" id="MFC5528301.1"/>
    </source>
</evidence>
<organism evidence="2 3">
    <name type="scientific">Cohnella yongneupensis</name>
    <dbReference type="NCBI Taxonomy" id="425006"/>
    <lineage>
        <taxon>Bacteria</taxon>
        <taxon>Bacillati</taxon>
        <taxon>Bacillota</taxon>
        <taxon>Bacilli</taxon>
        <taxon>Bacillales</taxon>
        <taxon>Paenibacillaceae</taxon>
        <taxon>Cohnella</taxon>
    </lineage>
</organism>
<keyword evidence="1" id="KW-0812">Transmembrane</keyword>
<feature type="transmembrane region" description="Helical" evidence="1">
    <location>
        <begin position="52"/>
        <end position="70"/>
    </location>
</feature>
<reference evidence="3" key="1">
    <citation type="journal article" date="2019" name="Int. J. Syst. Evol. Microbiol.">
        <title>The Global Catalogue of Microorganisms (GCM) 10K type strain sequencing project: providing services to taxonomists for standard genome sequencing and annotation.</title>
        <authorList>
            <consortium name="The Broad Institute Genomics Platform"/>
            <consortium name="The Broad Institute Genome Sequencing Center for Infectious Disease"/>
            <person name="Wu L."/>
            <person name="Ma J."/>
        </authorList>
    </citation>
    <scope>NUCLEOTIDE SEQUENCE [LARGE SCALE GENOMIC DNA]</scope>
    <source>
        <strain evidence="3">CGMCC 1.18578</strain>
    </source>
</reference>
<sequence>MRKPSLFFIAIVIAMLLMTNHYMNYSVGDSLFRFIGTSPWTEGDSTGMHLPVVLGLILIVVGIAGASKAYKPTYPKIVSRIIIGCILFSFLYPWATEKAAFIIKHNATGMDSFDYSKKDSSCTIRSDKPNNNQLTANCSFTIFNYGNESQLTVRPIVSSEADLQFEAKKIMIPSHTKVNVGAMFDGVQNRGTGFSGTVSNIELVIESVG</sequence>
<accession>A0ABW0QTI8</accession>
<comment type="caution">
    <text evidence="2">The sequence shown here is derived from an EMBL/GenBank/DDBJ whole genome shotgun (WGS) entry which is preliminary data.</text>
</comment>
<name>A0ABW0QTI8_9BACL</name>
<evidence type="ECO:0000256" key="1">
    <source>
        <dbReference type="SAM" id="Phobius"/>
    </source>
</evidence>
<protein>
    <submittedName>
        <fullName evidence="2">Uncharacterized protein</fullName>
    </submittedName>
</protein>
<dbReference type="Proteomes" id="UP001596108">
    <property type="component" value="Unassembled WGS sequence"/>
</dbReference>
<keyword evidence="3" id="KW-1185">Reference proteome</keyword>
<evidence type="ECO:0000313" key="3">
    <source>
        <dbReference type="Proteomes" id="UP001596108"/>
    </source>
</evidence>
<gene>
    <name evidence="2" type="ORF">ACFPQ4_02390</name>
</gene>
<keyword evidence="1" id="KW-1133">Transmembrane helix</keyword>
<dbReference type="EMBL" id="JBHSNC010000007">
    <property type="protein sequence ID" value="MFC5528301.1"/>
    <property type="molecule type" value="Genomic_DNA"/>
</dbReference>
<keyword evidence="1" id="KW-0472">Membrane</keyword>
<dbReference type="RefSeq" id="WP_378110128.1">
    <property type="nucleotide sequence ID" value="NZ_JBHSNC010000007.1"/>
</dbReference>
<proteinExistence type="predicted"/>
<feature type="transmembrane region" description="Helical" evidence="1">
    <location>
        <begin position="77"/>
        <end position="95"/>
    </location>
</feature>